<dbReference type="InterPro" id="IPR037185">
    <property type="entry name" value="EmrE-like"/>
</dbReference>
<dbReference type="RefSeq" id="WP_132321211.1">
    <property type="nucleotide sequence ID" value="NZ_FWZT01000013.1"/>
</dbReference>
<keyword evidence="5 6" id="KW-0472">Membrane</keyword>
<protein>
    <submittedName>
        <fullName evidence="8">Threonine/homoserine efflux transporter RhtA</fullName>
    </submittedName>
</protein>
<dbReference type="Proteomes" id="UP000192907">
    <property type="component" value="Unassembled WGS sequence"/>
</dbReference>
<feature type="transmembrane region" description="Helical" evidence="6">
    <location>
        <begin position="188"/>
        <end position="207"/>
    </location>
</feature>
<feature type="transmembrane region" description="Helical" evidence="6">
    <location>
        <begin position="275"/>
        <end position="293"/>
    </location>
</feature>
<dbReference type="SUPFAM" id="SSF103481">
    <property type="entry name" value="Multidrug resistance efflux transporter EmrE"/>
    <property type="match status" value="2"/>
</dbReference>
<dbReference type="STRING" id="1513793.SAMN06296036_113137"/>
<feature type="transmembrane region" description="Helical" evidence="6">
    <location>
        <begin position="69"/>
        <end position="94"/>
    </location>
</feature>
<keyword evidence="9" id="KW-1185">Reference proteome</keyword>
<accession>A0A1Y6CAI3</accession>
<evidence type="ECO:0000256" key="4">
    <source>
        <dbReference type="ARBA" id="ARBA00022989"/>
    </source>
</evidence>
<proteinExistence type="inferred from homology"/>
<name>A0A1Y6CAI3_9BACT</name>
<evidence type="ECO:0000259" key="7">
    <source>
        <dbReference type="Pfam" id="PF00892"/>
    </source>
</evidence>
<feature type="transmembrane region" description="Helical" evidence="6">
    <location>
        <begin position="219"/>
        <end position="238"/>
    </location>
</feature>
<feature type="transmembrane region" description="Helical" evidence="6">
    <location>
        <begin position="132"/>
        <end position="151"/>
    </location>
</feature>
<evidence type="ECO:0000313" key="8">
    <source>
        <dbReference type="EMBL" id="SMF44620.1"/>
    </source>
</evidence>
<evidence type="ECO:0000256" key="3">
    <source>
        <dbReference type="ARBA" id="ARBA00022692"/>
    </source>
</evidence>
<organism evidence="8 9">
    <name type="scientific">Pseudobacteriovorax antillogorgiicola</name>
    <dbReference type="NCBI Taxonomy" id="1513793"/>
    <lineage>
        <taxon>Bacteria</taxon>
        <taxon>Pseudomonadati</taxon>
        <taxon>Bdellovibrionota</taxon>
        <taxon>Oligoflexia</taxon>
        <taxon>Oligoflexales</taxon>
        <taxon>Pseudobacteriovoracaceae</taxon>
        <taxon>Pseudobacteriovorax</taxon>
    </lineage>
</organism>
<dbReference type="EMBL" id="FWZT01000013">
    <property type="protein sequence ID" value="SMF44620.1"/>
    <property type="molecule type" value="Genomic_DNA"/>
</dbReference>
<feature type="domain" description="EamA" evidence="7">
    <location>
        <begin position="12"/>
        <end position="144"/>
    </location>
</feature>
<dbReference type="AlphaFoldDB" id="A0A1Y6CAI3"/>
<gene>
    <name evidence="8" type="ORF">SAMN06296036_113137</name>
</gene>
<dbReference type="GO" id="GO:0016020">
    <property type="term" value="C:membrane"/>
    <property type="evidence" value="ECO:0007669"/>
    <property type="project" value="UniProtKB-SubCell"/>
</dbReference>
<reference evidence="9" key="1">
    <citation type="submission" date="2017-04" db="EMBL/GenBank/DDBJ databases">
        <authorList>
            <person name="Varghese N."/>
            <person name="Submissions S."/>
        </authorList>
    </citation>
    <scope>NUCLEOTIDE SEQUENCE [LARGE SCALE GENOMIC DNA]</scope>
    <source>
        <strain evidence="9">RKEM611</strain>
    </source>
</reference>
<comment type="similarity">
    <text evidence="2">Belongs to the EamA transporter family.</text>
</comment>
<sequence>MMTVKPNLSLRYGLLAIFLWSTVASAFALTLELVSVYQLLCLSSLTSLLALALAMLVTRKWTKLLELRISQWLQLIGLSLLNPILYYICLFSAYDRLKPQIAQSINFSWPLFLALGSTLIGGQGKNRSSLMFMIPSFLGLLLITSQGQSFSGITSNGAGILFAFLSAIIWASYWIISSQINIDALVKLFAVFLVATPILALISWLDAPSAWLNYNPKAILGSLYIGLFEMGLTFFLWLKALEHSNDKVMLSNLSFLSPTLSLIWIQVILGESISLFTWVGFALILCGNGAPQISSSIRRKMTSQS</sequence>
<evidence type="ECO:0000256" key="5">
    <source>
        <dbReference type="ARBA" id="ARBA00023136"/>
    </source>
</evidence>
<dbReference type="OrthoDB" id="5729944at2"/>
<evidence type="ECO:0000313" key="9">
    <source>
        <dbReference type="Proteomes" id="UP000192907"/>
    </source>
</evidence>
<evidence type="ECO:0000256" key="2">
    <source>
        <dbReference type="ARBA" id="ARBA00007362"/>
    </source>
</evidence>
<dbReference type="Pfam" id="PF00892">
    <property type="entry name" value="EamA"/>
    <property type="match status" value="2"/>
</dbReference>
<evidence type="ECO:0000256" key="1">
    <source>
        <dbReference type="ARBA" id="ARBA00004141"/>
    </source>
</evidence>
<dbReference type="InterPro" id="IPR050638">
    <property type="entry name" value="AA-Vitamin_Transporters"/>
</dbReference>
<feature type="transmembrane region" description="Helical" evidence="6">
    <location>
        <begin position="100"/>
        <end position="120"/>
    </location>
</feature>
<feature type="transmembrane region" description="Helical" evidence="6">
    <location>
        <begin position="37"/>
        <end position="57"/>
    </location>
</feature>
<comment type="subcellular location">
    <subcellularLocation>
        <location evidence="1">Membrane</location>
        <topology evidence="1">Multi-pass membrane protein</topology>
    </subcellularLocation>
</comment>
<keyword evidence="3 6" id="KW-0812">Transmembrane</keyword>
<keyword evidence="4 6" id="KW-1133">Transmembrane helix</keyword>
<feature type="domain" description="EamA" evidence="7">
    <location>
        <begin position="158"/>
        <end position="287"/>
    </location>
</feature>
<feature type="transmembrane region" description="Helical" evidence="6">
    <location>
        <begin position="157"/>
        <end position="176"/>
    </location>
</feature>
<dbReference type="PANTHER" id="PTHR32322:SF2">
    <property type="entry name" value="EAMA DOMAIN-CONTAINING PROTEIN"/>
    <property type="match status" value="1"/>
</dbReference>
<evidence type="ECO:0000256" key="6">
    <source>
        <dbReference type="SAM" id="Phobius"/>
    </source>
</evidence>
<feature type="transmembrane region" description="Helical" evidence="6">
    <location>
        <begin position="250"/>
        <end position="269"/>
    </location>
</feature>
<dbReference type="PANTHER" id="PTHR32322">
    <property type="entry name" value="INNER MEMBRANE TRANSPORTER"/>
    <property type="match status" value="1"/>
</dbReference>
<feature type="transmembrane region" description="Helical" evidence="6">
    <location>
        <begin position="12"/>
        <end position="31"/>
    </location>
</feature>
<dbReference type="InterPro" id="IPR000620">
    <property type="entry name" value="EamA_dom"/>
</dbReference>